<comment type="caution">
    <text evidence="5">The sequence shown here is derived from an EMBL/GenBank/DDBJ whole genome shotgun (WGS) entry which is preliminary data.</text>
</comment>
<dbReference type="Proteomes" id="UP001374579">
    <property type="component" value="Unassembled WGS sequence"/>
</dbReference>
<reference evidence="5 6" key="1">
    <citation type="submission" date="2024-02" db="EMBL/GenBank/DDBJ databases">
        <title>Chromosome-scale genome assembly of the rough periwinkle Littorina saxatilis.</title>
        <authorList>
            <person name="De Jode A."/>
            <person name="Faria R."/>
            <person name="Formenti G."/>
            <person name="Sims Y."/>
            <person name="Smith T.P."/>
            <person name="Tracey A."/>
            <person name="Wood J.M.D."/>
            <person name="Zagrodzka Z.B."/>
            <person name="Johannesson K."/>
            <person name="Butlin R.K."/>
            <person name="Leder E.H."/>
        </authorList>
    </citation>
    <scope>NUCLEOTIDE SEQUENCE [LARGE SCALE GENOMIC DNA]</scope>
    <source>
        <strain evidence="5">Snail1</strain>
        <tissue evidence="5">Muscle</tissue>
    </source>
</reference>
<keyword evidence="2 3" id="KW-0040">ANK repeat</keyword>
<dbReference type="PANTHER" id="PTHR24171">
    <property type="entry name" value="ANKYRIN REPEAT DOMAIN-CONTAINING PROTEIN 39-RELATED"/>
    <property type="match status" value="1"/>
</dbReference>
<evidence type="ECO:0000313" key="6">
    <source>
        <dbReference type="Proteomes" id="UP001374579"/>
    </source>
</evidence>
<protein>
    <submittedName>
        <fullName evidence="5">Uncharacterized protein</fullName>
    </submittedName>
</protein>
<organism evidence="5 6">
    <name type="scientific">Littorina saxatilis</name>
    <dbReference type="NCBI Taxonomy" id="31220"/>
    <lineage>
        <taxon>Eukaryota</taxon>
        <taxon>Metazoa</taxon>
        <taxon>Spiralia</taxon>
        <taxon>Lophotrochozoa</taxon>
        <taxon>Mollusca</taxon>
        <taxon>Gastropoda</taxon>
        <taxon>Caenogastropoda</taxon>
        <taxon>Littorinimorpha</taxon>
        <taxon>Littorinoidea</taxon>
        <taxon>Littorinidae</taxon>
        <taxon>Littorina</taxon>
    </lineage>
</organism>
<evidence type="ECO:0000256" key="2">
    <source>
        <dbReference type="ARBA" id="ARBA00023043"/>
    </source>
</evidence>
<proteinExistence type="predicted"/>
<gene>
    <name evidence="5" type="ORF">V1264_014984</name>
</gene>
<name>A0AAN9BIX8_9CAEN</name>
<keyword evidence="6" id="KW-1185">Reference proteome</keyword>
<evidence type="ECO:0000313" key="5">
    <source>
        <dbReference type="EMBL" id="KAK7106988.1"/>
    </source>
</evidence>
<feature type="repeat" description="ANK" evidence="3">
    <location>
        <begin position="84"/>
        <end position="116"/>
    </location>
</feature>
<keyword evidence="1" id="KW-0677">Repeat</keyword>
<evidence type="ECO:0000256" key="1">
    <source>
        <dbReference type="ARBA" id="ARBA00022737"/>
    </source>
</evidence>
<dbReference type="PROSITE" id="PS50297">
    <property type="entry name" value="ANK_REP_REGION"/>
    <property type="match status" value="1"/>
</dbReference>
<dbReference type="SUPFAM" id="SSF48403">
    <property type="entry name" value="Ankyrin repeat"/>
    <property type="match status" value="1"/>
</dbReference>
<dbReference type="InterPro" id="IPR002110">
    <property type="entry name" value="Ankyrin_rpt"/>
</dbReference>
<evidence type="ECO:0000256" key="3">
    <source>
        <dbReference type="PROSITE-ProRule" id="PRU00023"/>
    </source>
</evidence>
<sequence>MATGAGTYRPMEGEDKGMEMSEGPRGGGAGGGGDQPGMKKSESSEVLNLTLHQCARDGDEYNMKILVRHMGSNIKKKINQYDEDDLTPLHYAARYNFLGVVKLLVENGADVNRRGEDDVTPLHHAARYRREKHKKREPTAEQNQDEALSNLKKLVIKYDSESDDEPEGAKKPAEDREEVCF</sequence>
<dbReference type="Pfam" id="PF12796">
    <property type="entry name" value="Ank_2"/>
    <property type="match status" value="1"/>
</dbReference>
<dbReference type="AlphaFoldDB" id="A0AAN9BIX8"/>
<dbReference type="SMART" id="SM00248">
    <property type="entry name" value="ANK"/>
    <property type="match status" value="3"/>
</dbReference>
<dbReference type="Gene3D" id="1.25.40.20">
    <property type="entry name" value="Ankyrin repeat-containing domain"/>
    <property type="match status" value="1"/>
</dbReference>
<dbReference type="InterPro" id="IPR036770">
    <property type="entry name" value="Ankyrin_rpt-contain_sf"/>
</dbReference>
<dbReference type="PROSITE" id="PS50088">
    <property type="entry name" value="ANK_REPEAT"/>
    <property type="match status" value="1"/>
</dbReference>
<evidence type="ECO:0000256" key="4">
    <source>
        <dbReference type="SAM" id="MobiDB-lite"/>
    </source>
</evidence>
<feature type="compositionally biased region" description="Basic and acidic residues" evidence="4">
    <location>
        <begin position="167"/>
        <end position="181"/>
    </location>
</feature>
<feature type="region of interest" description="Disordered" evidence="4">
    <location>
        <begin position="129"/>
        <end position="181"/>
    </location>
</feature>
<feature type="region of interest" description="Disordered" evidence="4">
    <location>
        <begin position="1"/>
        <end position="43"/>
    </location>
</feature>
<dbReference type="EMBL" id="JBAMIC010000004">
    <property type="protein sequence ID" value="KAK7106988.1"/>
    <property type="molecule type" value="Genomic_DNA"/>
</dbReference>
<dbReference type="PANTHER" id="PTHR24171:SF10">
    <property type="entry name" value="ANKYRIN REPEAT DOMAIN-CONTAINING PROTEIN 29-LIKE"/>
    <property type="match status" value="1"/>
</dbReference>
<feature type="compositionally biased region" description="Gly residues" evidence="4">
    <location>
        <begin position="24"/>
        <end position="35"/>
    </location>
</feature>
<accession>A0AAN9BIX8</accession>